<keyword evidence="2 5" id="KW-0812">Transmembrane</keyword>
<reference evidence="6" key="2">
    <citation type="submission" date="2015-06" db="UniProtKB">
        <authorList>
            <consortium name="EnsemblPlants"/>
        </authorList>
    </citation>
    <scope>IDENTIFICATION</scope>
</reference>
<evidence type="ECO:0000256" key="3">
    <source>
        <dbReference type="ARBA" id="ARBA00022989"/>
    </source>
</evidence>
<sequence length="472" mass="53279">MRVNPALFLPLMAEYAAPTWAILISGFFMLLSVSLSMYLIFQHLSAYNNPEEQKFVLGVILMVPCYAVESYVSLVNPDTSVYCGILRDAYEAFAMYCFGRYITACLGGEERTIAFLKREGGRDSGEPLLHGASEKGIIHHHFPVNYILKPWRMGVRFYQIIKFGIFQYVIIKTLTASLSLILQPFGAYCDGEFNLRCGYPYFAAVLNFSQYWALYCLVEWYTATKDELAHIKPLAKFLSFKSIGIMIAIMYSLGLVRSPLAQSLELKSSIQDFIICIELEPDEIIVTNVKESVRDFVIGSGEYVIKDLKFTMKQAVRPVGKRFEKLMKKGGKFGQSRDDNWVSTSTPQRAIHGIDDPLICGSSSDSGIGRGKRHRRDVSSAGVVDSWEGSDQTSDGYELRNTSWVADSLVRSEYCKCRIPQIVPCFKGPSVIEFLYRSARYCTRTQVHNSLCNFVKVADTNWMYAKLLGSTP</sequence>
<evidence type="ECO:0000256" key="5">
    <source>
        <dbReference type="SAM" id="Phobius"/>
    </source>
</evidence>
<feature type="transmembrane region" description="Helical" evidence="5">
    <location>
        <begin position="160"/>
        <end position="181"/>
    </location>
</feature>
<dbReference type="AlphaFoldDB" id="A0A0E0NJ12"/>
<dbReference type="InterPro" id="IPR005178">
    <property type="entry name" value="Ostalpha/TMEM184C"/>
</dbReference>
<dbReference type="GO" id="GO:0016020">
    <property type="term" value="C:membrane"/>
    <property type="evidence" value="ECO:0007669"/>
    <property type="project" value="UniProtKB-SubCell"/>
</dbReference>
<evidence type="ECO:0000256" key="1">
    <source>
        <dbReference type="ARBA" id="ARBA00004141"/>
    </source>
</evidence>
<evidence type="ECO:0000313" key="6">
    <source>
        <dbReference type="EnsemblPlants" id="ORUFI02G28790.3"/>
    </source>
</evidence>
<dbReference type="EnsemblPlants" id="ORUFI02G28790.3">
    <property type="protein sequence ID" value="ORUFI02G28790.3"/>
    <property type="gene ID" value="ORUFI02G28790"/>
</dbReference>
<name>A0A0E0NJ12_ORYRU</name>
<evidence type="ECO:0000256" key="4">
    <source>
        <dbReference type="ARBA" id="ARBA00023136"/>
    </source>
</evidence>
<keyword evidence="7" id="KW-1185">Reference proteome</keyword>
<feature type="transmembrane region" description="Helical" evidence="5">
    <location>
        <begin position="201"/>
        <end position="222"/>
    </location>
</feature>
<proteinExistence type="predicted"/>
<dbReference type="SMART" id="SM01417">
    <property type="entry name" value="Solute_trans_a"/>
    <property type="match status" value="1"/>
</dbReference>
<dbReference type="Gramene" id="ORUFI02G28790.3">
    <property type="protein sequence ID" value="ORUFI02G28790.3"/>
    <property type="gene ID" value="ORUFI02G28790"/>
</dbReference>
<accession>A0A0E0NJ12</accession>
<keyword evidence="4 5" id="KW-0472">Membrane</keyword>
<organism evidence="6 7">
    <name type="scientific">Oryza rufipogon</name>
    <name type="common">Brownbeard rice</name>
    <name type="synonym">Asian wild rice</name>
    <dbReference type="NCBI Taxonomy" id="4529"/>
    <lineage>
        <taxon>Eukaryota</taxon>
        <taxon>Viridiplantae</taxon>
        <taxon>Streptophyta</taxon>
        <taxon>Embryophyta</taxon>
        <taxon>Tracheophyta</taxon>
        <taxon>Spermatophyta</taxon>
        <taxon>Magnoliopsida</taxon>
        <taxon>Liliopsida</taxon>
        <taxon>Poales</taxon>
        <taxon>Poaceae</taxon>
        <taxon>BOP clade</taxon>
        <taxon>Oryzoideae</taxon>
        <taxon>Oryzeae</taxon>
        <taxon>Oryzinae</taxon>
        <taxon>Oryza</taxon>
    </lineage>
</organism>
<dbReference type="PANTHER" id="PTHR23423">
    <property type="entry name" value="ORGANIC SOLUTE TRANSPORTER-RELATED"/>
    <property type="match status" value="1"/>
</dbReference>
<reference evidence="7" key="1">
    <citation type="submission" date="2013-06" db="EMBL/GenBank/DDBJ databases">
        <authorList>
            <person name="Zhao Q."/>
        </authorList>
    </citation>
    <scope>NUCLEOTIDE SEQUENCE</scope>
    <source>
        <strain evidence="7">cv. W1943</strain>
    </source>
</reference>
<evidence type="ECO:0000256" key="2">
    <source>
        <dbReference type="ARBA" id="ARBA00022692"/>
    </source>
</evidence>
<feature type="transmembrane region" description="Helical" evidence="5">
    <location>
        <begin position="234"/>
        <end position="256"/>
    </location>
</feature>
<dbReference type="Proteomes" id="UP000008022">
    <property type="component" value="Unassembled WGS sequence"/>
</dbReference>
<protein>
    <submittedName>
        <fullName evidence="6">Uncharacterized protein</fullName>
    </submittedName>
</protein>
<comment type="subcellular location">
    <subcellularLocation>
        <location evidence="1">Membrane</location>
        <topology evidence="1">Multi-pass membrane protein</topology>
    </subcellularLocation>
</comment>
<dbReference type="Pfam" id="PF03619">
    <property type="entry name" value="Solute_trans_a"/>
    <property type="match status" value="1"/>
</dbReference>
<keyword evidence="3 5" id="KW-1133">Transmembrane helix</keyword>
<evidence type="ECO:0000313" key="7">
    <source>
        <dbReference type="Proteomes" id="UP000008022"/>
    </source>
</evidence>
<feature type="transmembrane region" description="Helical" evidence="5">
    <location>
        <begin position="20"/>
        <end position="41"/>
    </location>
</feature>